<evidence type="ECO:0008006" key="3">
    <source>
        <dbReference type="Google" id="ProtNLM"/>
    </source>
</evidence>
<dbReference type="Gene3D" id="3.80.10.10">
    <property type="entry name" value="Ribonuclease Inhibitor"/>
    <property type="match status" value="1"/>
</dbReference>
<name>A0A843VZW8_COLES</name>
<comment type="caution">
    <text evidence="1">The sequence shown here is derived from an EMBL/GenBank/DDBJ whole genome shotgun (WGS) entry which is preliminary data.</text>
</comment>
<feature type="non-terminal residue" evidence="1">
    <location>
        <position position="1"/>
    </location>
</feature>
<sequence>LLAAMNSVPDAIVHYVLSRMSNARDVASCTCVSKRWKDCIPYVPALYFPRNLFDGIPISNADAIIGRMVAQALRLEELIIYCPFSAASLASWVSLRGRSLRRLELRVDSIVEKRPLEADVSFGRLDCIGCAERLESLKLWGVCLTTSPRWSSFEKLCTLEIVGAAFRDTALSDTIGACPNLTDLALLGCDGVSSFSIDLMMLEKCRLDFLGPGNRSLCINCPRLEVLEIQGFSWILVKQNHCLRKVSISKTAGRVNVVDTGKLPALEYLSLRGVQWSWNAISSILQCAYEVKHLVMKIEFSGDFDRLQPFPPVDLVQFFNSHPKLRIFEIHGALFAALCQKESLHSLDSKFLIPCLEEVTVTVRSPLNAEQKLNTLESLVKYSRRLQKMVIRISQMKNCNDMADDFFEDICRFRYINNKKVCIE</sequence>
<dbReference type="EMBL" id="NMUH01002963">
    <property type="protein sequence ID" value="MQM03032.1"/>
    <property type="molecule type" value="Genomic_DNA"/>
</dbReference>
<dbReference type="SUPFAM" id="SSF52047">
    <property type="entry name" value="RNI-like"/>
    <property type="match status" value="1"/>
</dbReference>
<evidence type="ECO:0000313" key="2">
    <source>
        <dbReference type="Proteomes" id="UP000652761"/>
    </source>
</evidence>
<dbReference type="InterPro" id="IPR036047">
    <property type="entry name" value="F-box-like_dom_sf"/>
</dbReference>
<keyword evidence="2" id="KW-1185">Reference proteome</keyword>
<proteinExistence type="predicted"/>
<dbReference type="AlphaFoldDB" id="A0A843VZW8"/>
<gene>
    <name evidence="1" type="ORF">Taro_035806</name>
</gene>
<dbReference type="PANTHER" id="PTHR32212:SF248">
    <property type="entry name" value="F-BOX DOMAIN-CONTAINING PROTEIN"/>
    <property type="match status" value="1"/>
</dbReference>
<protein>
    <recommendedName>
        <fullName evidence="3">F-box protein</fullName>
    </recommendedName>
</protein>
<accession>A0A843VZW8</accession>
<dbReference type="SUPFAM" id="SSF81383">
    <property type="entry name" value="F-box domain"/>
    <property type="match status" value="1"/>
</dbReference>
<dbReference type="Proteomes" id="UP000652761">
    <property type="component" value="Unassembled WGS sequence"/>
</dbReference>
<organism evidence="1 2">
    <name type="scientific">Colocasia esculenta</name>
    <name type="common">Wild taro</name>
    <name type="synonym">Arum esculentum</name>
    <dbReference type="NCBI Taxonomy" id="4460"/>
    <lineage>
        <taxon>Eukaryota</taxon>
        <taxon>Viridiplantae</taxon>
        <taxon>Streptophyta</taxon>
        <taxon>Embryophyta</taxon>
        <taxon>Tracheophyta</taxon>
        <taxon>Spermatophyta</taxon>
        <taxon>Magnoliopsida</taxon>
        <taxon>Liliopsida</taxon>
        <taxon>Araceae</taxon>
        <taxon>Aroideae</taxon>
        <taxon>Colocasieae</taxon>
        <taxon>Colocasia</taxon>
    </lineage>
</organism>
<dbReference type="PANTHER" id="PTHR32212">
    <property type="entry name" value="CYCLIN-LIKE F-BOX"/>
    <property type="match status" value="1"/>
</dbReference>
<dbReference type="OrthoDB" id="9973021at2759"/>
<evidence type="ECO:0000313" key="1">
    <source>
        <dbReference type="EMBL" id="MQM03032.1"/>
    </source>
</evidence>
<dbReference type="InterPro" id="IPR032675">
    <property type="entry name" value="LRR_dom_sf"/>
</dbReference>
<reference evidence="1" key="1">
    <citation type="submission" date="2017-07" db="EMBL/GenBank/DDBJ databases">
        <title>Taro Niue Genome Assembly and Annotation.</title>
        <authorList>
            <person name="Atibalentja N."/>
            <person name="Keating K."/>
            <person name="Fields C.J."/>
        </authorList>
    </citation>
    <scope>NUCLEOTIDE SEQUENCE</scope>
    <source>
        <strain evidence="1">Niue_2</strain>
        <tissue evidence="1">Leaf</tissue>
    </source>
</reference>